<keyword evidence="1" id="KW-1133">Transmembrane helix</keyword>
<keyword evidence="1" id="KW-0812">Transmembrane</keyword>
<protein>
    <submittedName>
        <fullName evidence="2">Uncharacterized protein</fullName>
    </submittedName>
</protein>
<dbReference type="EMBL" id="DQ198088">
    <property type="protein sequence ID" value="ABB46259.1"/>
    <property type="molecule type" value="Genomic_DNA"/>
</dbReference>
<proteinExistence type="predicted"/>
<feature type="transmembrane region" description="Helical" evidence="1">
    <location>
        <begin position="33"/>
        <end position="58"/>
    </location>
</feature>
<accession>A3QN03</accession>
<evidence type="ECO:0000256" key="1">
    <source>
        <dbReference type="SAM" id="Phobius"/>
    </source>
</evidence>
<geneLocation type="plasmid" evidence="2">
    <name>pEF1</name>
</geneLocation>
<name>A3QN03_ENTFC</name>
<keyword evidence="1" id="KW-0472">Membrane</keyword>
<keyword evidence="2" id="KW-0614">Plasmid</keyword>
<sequence length="59" mass="6621">MSAWMQLALSIIKLISNFVALDNRAKVLTTQCLVILTCSLLVVIVFLLLALFVVHLLFF</sequence>
<organism evidence="2">
    <name type="scientific">Enterococcus faecium</name>
    <name type="common">Streptococcus faecium</name>
    <dbReference type="NCBI Taxonomy" id="1352"/>
    <lineage>
        <taxon>Bacteria</taxon>
        <taxon>Bacillati</taxon>
        <taxon>Bacillota</taxon>
        <taxon>Bacilli</taxon>
        <taxon>Lactobacillales</taxon>
        <taxon>Enterococcaceae</taxon>
        <taxon>Enterococcus</taxon>
    </lineage>
</organism>
<dbReference type="AlphaFoldDB" id="A3QN03"/>
<reference evidence="2" key="1">
    <citation type="journal article" date="2007" name="Plasmid">
        <title>Molecular analysis of the 21-kb bacteriocin-encoding plasmid pEF1 from Enterococcus faecium 6T1a.</title>
        <authorList>
            <person name="Ruiz-Barba J.L."/>
            <person name="Floriano B."/>
            <person name="Maldonado-Barragan A."/>
            <person name="Jimenez-Diaz R."/>
        </authorList>
    </citation>
    <scope>NUCLEOTIDE SEQUENCE</scope>
    <source>
        <strain evidence="2">6T1a</strain>
        <plasmid evidence="2">pEF1</plasmid>
    </source>
</reference>
<evidence type="ECO:0000313" key="2">
    <source>
        <dbReference type="EMBL" id="ABB46259.1"/>
    </source>
</evidence>